<sequence length="116" mass="12612">MVTPIHPDKSVTNPSNRQIESNRNRTAGEARHAAAASDASQPSRPDTQVDVEKARQLYEMEQSRAEQTSPRIETPQQARSTLEQILAQLKATPQQALQAQGGVSEQLGNLLESAPA</sequence>
<evidence type="ECO:0000256" key="1">
    <source>
        <dbReference type="SAM" id="MobiDB-lite"/>
    </source>
</evidence>
<keyword evidence="3" id="KW-1185">Reference proteome</keyword>
<comment type="caution">
    <text evidence="2">The sequence shown here is derived from an EMBL/GenBank/DDBJ whole genome shotgun (WGS) entry which is preliminary data.</text>
</comment>
<reference evidence="2 3" key="1">
    <citation type="submission" date="2015-11" db="EMBL/GenBank/DDBJ databases">
        <title>The genome of Candidatus Endoriftia persephone in Ridgeia piscesae and population structure of the North Eastern Pacific vestimentiferan symbionts.</title>
        <authorList>
            <person name="Perez M."/>
            <person name="Juniper K.S."/>
        </authorList>
    </citation>
    <scope>NUCLEOTIDE SEQUENCE [LARGE SCALE GENOMIC DNA]</scope>
    <source>
        <strain evidence="2">Ind11</strain>
    </source>
</reference>
<dbReference type="RefSeq" id="WP_060528649.1">
    <property type="nucleotide sequence ID" value="NZ_KQ557154.1"/>
</dbReference>
<protein>
    <submittedName>
        <fullName evidence="2">Uncharacterized protein</fullName>
    </submittedName>
</protein>
<dbReference type="AlphaFoldDB" id="A0A0T5Z0V1"/>
<evidence type="ECO:0000313" key="2">
    <source>
        <dbReference type="EMBL" id="KRT56499.1"/>
    </source>
</evidence>
<accession>A0A0T5Z0V1</accession>
<feature type="region of interest" description="Disordered" evidence="1">
    <location>
        <begin position="1"/>
        <end position="79"/>
    </location>
</feature>
<proteinExistence type="predicted"/>
<feature type="compositionally biased region" description="Basic and acidic residues" evidence="1">
    <location>
        <begin position="50"/>
        <end position="64"/>
    </location>
</feature>
<evidence type="ECO:0000313" key="3">
    <source>
        <dbReference type="Proteomes" id="UP000051634"/>
    </source>
</evidence>
<dbReference type="EMBL" id="LDXT01000047">
    <property type="protein sequence ID" value="KRT56499.1"/>
    <property type="molecule type" value="Genomic_DNA"/>
</dbReference>
<name>A0A0T5Z0V1_9GAMM</name>
<gene>
    <name evidence="2" type="ORF">Ga0074115_1502</name>
</gene>
<feature type="compositionally biased region" description="Polar residues" evidence="1">
    <location>
        <begin position="65"/>
        <end position="79"/>
    </location>
</feature>
<organism evidence="2 3">
    <name type="scientific">endosymbiont of Ridgeia piscesae</name>
    <dbReference type="NCBI Taxonomy" id="54398"/>
    <lineage>
        <taxon>Bacteria</taxon>
        <taxon>Pseudomonadati</taxon>
        <taxon>Pseudomonadota</taxon>
        <taxon>Gammaproteobacteria</taxon>
        <taxon>sulfur-oxidizing symbionts</taxon>
    </lineage>
</organism>
<feature type="compositionally biased region" description="Basic and acidic residues" evidence="1">
    <location>
        <begin position="20"/>
        <end position="32"/>
    </location>
</feature>
<dbReference type="Proteomes" id="UP000051634">
    <property type="component" value="Unassembled WGS sequence"/>
</dbReference>
<feature type="compositionally biased region" description="Polar residues" evidence="1">
    <location>
        <begin position="10"/>
        <end position="19"/>
    </location>
</feature>